<gene>
    <name evidence="2" type="ORF">H4R18_004126</name>
</gene>
<organism evidence="2 3">
    <name type="scientific">Coemansia javaensis</name>
    <dbReference type="NCBI Taxonomy" id="2761396"/>
    <lineage>
        <taxon>Eukaryota</taxon>
        <taxon>Fungi</taxon>
        <taxon>Fungi incertae sedis</taxon>
        <taxon>Zoopagomycota</taxon>
        <taxon>Kickxellomycotina</taxon>
        <taxon>Kickxellomycetes</taxon>
        <taxon>Kickxellales</taxon>
        <taxon>Kickxellaceae</taxon>
        <taxon>Coemansia</taxon>
    </lineage>
</organism>
<evidence type="ECO:0000313" key="2">
    <source>
        <dbReference type="EMBL" id="KAJ2779251.1"/>
    </source>
</evidence>
<dbReference type="PANTHER" id="PTHR32226:SF2">
    <property type="entry name" value="TELO2-INTERACTING PROTEIN 2"/>
    <property type="match status" value="1"/>
</dbReference>
<keyword evidence="3" id="KW-1185">Reference proteome</keyword>
<proteinExistence type="inferred from homology"/>
<dbReference type="EMBL" id="JANBUL010000186">
    <property type="protein sequence ID" value="KAJ2779251.1"/>
    <property type="molecule type" value="Genomic_DNA"/>
</dbReference>
<name>A0A9W8LGP7_9FUNG</name>
<dbReference type="InterPro" id="IPR018870">
    <property type="entry name" value="Tti2"/>
</dbReference>
<protein>
    <submittedName>
        <fullName evidence="2">Uncharacterized protein</fullName>
    </submittedName>
</protein>
<evidence type="ECO:0000256" key="1">
    <source>
        <dbReference type="ARBA" id="ARBA00034736"/>
    </source>
</evidence>
<sequence>MGYEECCCALWERTASQRAGDAAGTARMLERALAELPECAPLSRAQLVESLAVAASYAEADPDQPPAAQVQQGADRWLAAIAEQLGIVGSGGPVLGAALFRELCAARVQPYFARASGGSQQQQQFALAGDARPATLIDAPPKWKQWPQSVAAFVWAFRHLADSEIQDAVPWILPVVVALADDYECGAKLRGLRLAQQLLARADGEFLRRSGVGAVIDSSARGCLTYRSDAGDRAPALLAAAFQTAIAAGDVVRPSAADPQRTAQWWTLVDRLITNDVYIAENVAATAALCAQIEPLCRRLGPAIARYLRALVGVVVHPLRSQAHLAPAVCAMHQVLVQQIQALAAACPERVRAYACELVAAMAVSWDSTASPRAAALQDQIARLRSLTLDAVRQIAALDPAAVAAAVQRLDSGRPGVFGEWAAAVTATTEQPQQTEKQDP</sequence>
<dbReference type="PANTHER" id="PTHR32226">
    <property type="entry name" value="TELO2-INTERACTING PROTEIN 2"/>
    <property type="match status" value="1"/>
</dbReference>
<dbReference type="Proteomes" id="UP001140217">
    <property type="component" value="Unassembled WGS sequence"/>
</dbReference>
<dbReference type="AlphaFoldDB" id="A0A9W8LGP7"/>
<dbReference type="GO" id="GO:0005634">
    <property type="term" value="C:nucleus"/>
    <property type="evidence" value="ECO:0007669"/>
    <property type="project" value="TreeGrafter"/>
</dbReference>
<accession>A0A9W8LGP7</accession>
<dbReference type="GO" id="GO:0005829">
    <property type="term" value="C:cytosol"/>
    <property type="evidence" value="ECO:0007669"/>
    <property type="project" value="TreeGrafter"/>
</dbReference>
<dbReference type="GO" id="GO:0110078">
    <property type="term" value="C:TTT Hsp90 cochaperone complex"/>
    <property type="evidence" value="ECO:0007669"/>
    <property type="project" value="InterPro"/>
</dbReference>
<comment type="caution">
    <text evidence="2">The sequence shown here is derived from an EMBL/GenBank/DDBJ whole genome shotgun (WGS) entry which is preliminary data.</text>
</comment>
<reference evidence="2" key="1">
    <citation type="submission" date="2022-07" db="EMBL/GenBank/DDBJ databases">
        <title>Phylogenomic reconstructions and comparative analyses of Kickxellomycotina fungi.</title>
        <authorList>
            <person name="Reynolds N.K."/>
            <person name="Stajich J.E."/>
            <person name="Barry K."/>
            <person name="Grigoriev I.V."/>
            <person name="Crous P."/>
            <person name="Smith M.E."/>
        </authorList>
    </citation>
    <scope>NUCLEOTIDE SEQUENCE</scope>
    <source>
        <strain evidence="2">NBRC 105414</strain>
    </source>
</reference>
<dbReference type="Pfam" id="PF10521">
    <property type="entry name" value="Tti2"/>
    <property type="match status" value="1"/>
</dbReference>
<dbReference type="OrthoDB" id="6417021at2759"/>
<evidence type="ECO:0000313" key="3">
    <source>
        <dbReference type="Proteomes" id="UP001140217"/>
    </source>
</evidence>
<comment type="similarity">
    <text evidence="1">Belongs to the TTI2 family.</text>
</comment>